<keyword evidence="1 5" id="KW-0436">Ligase</keyword>
<dbReference type="EMBL" id="UPXX01000014">
    <property type="protein sequence ID" value="VBB42684.1"/>
    <property type="molecule type" value="Genomic_DNA"/>
</dbReference>
<evidence type="ECO:0000256" key="1">
    <source>
        <dbReference type="ARBA" id="ARBA00022598"/>
    </source>
</evidence>
<gene>
    <name evidence="5" type="ORF">TRIP_B210006</name>
</gene>
<evidence type="ECO:0000256" key="2">
    <source>
        <dbReference type="ARBA" id="ARBA00022741"/>
    </source>
</evidence>
<dbReference type="InterPro" id="IPR004364">
    <property type="entry name" value="Aa-tRNA-synt_II"/>
</dbReference>
<proteinExistence type="predicted"/>
<dbReference type="PANTHER" id="PTHR42918">
    <property type="entry name" value="LYSYL-TRNA SYNTHETASE"/>
    <property type="match status" value="1"/>
</dbReference>
<dbReference type="GO" id="GO:0003746">
    <property type="term" value="F:translation elongation factor activity"/>
    <property type="evidence" value="ECO:0007669"/>
    <property type="project" value="UniProtKB-KW"/>
</dbReference>
<dbReference type="InterPro" id="IPR045864">
    <property type="entry name" value="aa-tRNA-synth_II/BPL/LPL"/>
</dbReference>
<organism evidence="5">
    <name type="scientific">Uncultured Desulfatiglans sp</name>
    <dbReference type="NCBI Taxonomy" id="1748965"/>
    <lineage>
        <taxon>Bacteria</taxon>
        <taxon>Pseudomonadati</taxon>
        <taxon>Thermodesulfobacteriota</taxon>
        <taxon>Desulfobacteria</taxon>
        <taxon>Desulfatiglandales</taxon>
        <taxon>Desulfatiglandaceae</taxon>
        <taxon>Desulfatiglans</taxon>
        <taxon>environmental samples</taxon>
    </lineage>
</organism>
<dbReference type="GO" id="GO:0006430">
    <property type="term" value="P:lysyl-tRNA aminoacylation"/>
    <property type="evidence" value="ECO:0007669"/>
    <property type="project" value="TreeGrafter"/>
</dbReference>
<dbReference type="InterPro" id="IPR006195">
    <property type="entry name" value="aa-tRNA-synth_II"/>
</dbReference>
<keyword evidence="5" id="KW-0251">Elongation factor</keyword>
<keyword evidence="3" id="KW-0067">ATP-binding</keyword>
<evidence type="ECO:0000256" key="3">
    <source>
        <dbReference type="ARBA" id="ARBA00022840"/>
    </source>
</evidence>
<keyword evidence="5" id="KW-0648">Protein biosynthesis</keyword>
<dbReference type="Gene3D" id="3.30.930.10">
    <property type="entry name" value="Bira Bifunctional Protein, Domain 2"/>
    <property type="match status" value="1"/>
</dbReference>
<dbReference type="GO" id="GO:0000049">
    <property type="term" value="F:tRNA binding"/>
    <property type="evidence" value="ECO:0007669"/>
    <property type="project" value="TreeGrafter"/>
</dbReference>
<dbReference type="GO" id="GO:0005829">
    <property type="term" value="C:cytosol"/>
    <property type="evidence" value="ECO:0007669"/>
    <property type="project" value="TreeGrafter"/>
</dbReference>
<sequence length="241" mass="27728">MKRLLAHGFDRIFQICRCFRRGERGRQHLPEFTMLEWYRLDADYLRLMTDCEELVRAVAEAFDSGPLLCYEGRSIDLTPPWERLTVAEAFTRHSPVPLEEALAADRFDEILVCHIEPRLGTARPVFLYDYPAALGSLSRLKPADPRWAERVELYIGGLELANGFSELTDAEEQRRRFREEASVRRRAGKDAYPAPERFLRDLERLAGREAAGIALGIDRLVMIFTGRICIDDIVAFIPENL</sequence>
<dbReference type="Pfam" id="PF00152">
    <property type="entry name" value="tRNA-synt_2"/>
    <property type="match status" value="1"/>
</dbReference>
<evidence type="ECO:0000259" key="4">
    <source>
        <dbReference type="PROSITE" id="PS50862"/>
    </source>
</evidence>
<feature type="domain" description="Aminoacyl-transfer RNA synthetases class-II family profile" evidence="4">
    <location>
        <begin position="11"/>
        <end position="238"/>
    </location>
</feature>
<dbReference type="SUPFAM" id="SSF55681">
    <property type="entry name" value="Class II aaRS and biotin synthetases"/>
    <property type="match status" value="1"/>
</dbReference>
<name>A0A653A3V3_UNCDX</name>
<dbReference type="AlphaFoldDB" id="A0A653A3V3"/>
<dbReference type="GO" id="GO:0004824">
    <property type="term" value="F:lysine-tRNA ligase activity"/>
    <property type="evidence" value="ECO:0007669"/>
    <property type="project" value="TreeGrafter"/>
</dbReference>
<accession>A0A653A3V3</accession>
<dbReference type="PANTHER" id="PTHR42918:SF6">
    <property type="entry name" value="ELONGATION FACTOR P--(R)-BETA-LYSINE LIGASE"/>
    <property type="match status" value="1"/>
</dbReference>
<reference evidence="5" key="1">
    <citation type="submission" date="2018-07" db="EMBL/GenBank/DDBJ databases">
        <authorList>
            <consortium name="Genoscope - CEA"/>
            <person name="William W."/>
        </authorList>
    </citation>
    <scope>NUCLEOTIDE SEQUENCE</scope>
    <source>
        <strain evidence="5">IK1</strain>
    </source>
</reference>
<dbReference type="EC" id="6.3.1.-" evidence="5"/>
<evidence type="ECO:0000313" key="5">
    <source>
        <dbReference type="EMBL" id="VBB42684.1"/>
    </source>
</evidence>
<dbReference type="PROSITE" id="PS50862">
    <property type="entry name" value="AA_TRNA_LIGASE_II"/>
    <property type="match status" value="1"/>
</dbReference>
<dbReference type="GO" id="GO:0005524">
    <property type="term" value="F:ATP binding"/>
    <property type="evidence" value="ECO:0007669"/>
    <property type="project" value="InterPro"/>
</dbReference>
<keyword evidence="2" id="KW-0547">Nucleotide-binding</keyword>
<protein>
    <submittedName>
        <fullName evidence="5">Elongation factor P--(R)-beta-lysine ligase</fullName>
        <ecNumber evidence="5">6.3.1.-</ecNumber>
    </submittedName>
</protein>